<protein>
    <submittedName>
        <fullName evidence="6">TetR family transcriptional regulator</fullName>
    </submittedName>
</protein>
<dbReference type="PANTHER" id="PTHR30055">
    <property type="entry name" value="HTH-TYPE TRANSCRIPTIONAL REGULATOR RUTR"/>
    <property type="match status" value="1"/>
</dbReference>
<dbReference type="InterPro" id="IPR009057">
    <property type="entry name" value="Homeodomain-like_sf"/>
</dbReference>
<sequence>MHRKGANGNKSRQRLLDAAAEEFALYGFYQTKISSIVARAGMTQPAFYLHFESKDAIFAELVDVFQSQLSELVENSRIKPGKAVHEVKSEVQAALVSWFRFLSGNPALTKVGFFHSRESVHFKARLADMLKEKMALERAAGYLRTDADLGFAAEALIGIIERLTLTRLLPGRDDPVHLAEQTRLLLFDGLLANDG</sequence>
<dbReference type="Proteomes" id="UP001580407">
    <property type="component" value="Unassembled WGS sequence"/>
</dbReference>
<dbReference type="EMBL" id="JBHILM010000022">
    <property type="protein sequence ID" value="MFB5683029.1"/>
    <property type="molecule type" value="Genomic_DNA"/>
</dbReference>
<proteinExistence type="predicted"/>
<keyword evidence="7" id="KW-1185">Reference proteome</keyword>
<evidence type="ECO:0000256" key="1">
    <source>
        <dbReference type="ARBA" id="ARBA00023015"/>
    </source>
</evidence>
<evidence type="ECO:0000256" key="3">
    <source>
        <dbReference type="ARBA" id="ARBA00023163"/>
    </source>
</evidence>
<dbReference type="InterPro" id="IPR001647">
    <property type="entry name" value="HTH_TetR"/>
</dbReference>
<organism evidence="6 7">
    <name type="scientific">Paenibacillus terreus</name>
    <dbReference type="NCBI Taxonomy" id="1387834"/>
    <lineage>
        <taxon>Bacteria</taxon>
        <taxon>Bacillati</taxon>
        <taxon>Bacillota</taxon>
        <taxon>Bacilli</taxon>
        <taxon>Bacillales</taxon>
        <taxon>Paenibacillaceae</taxon>
        <taxon>Paenibacillus</taxon>
    </lineage>
</organism>
<gene>
    <name evidence="6" type="ORF">ACE3NQ_19105</name>
</gene>
<dbReference type="PRINTS" id="PR00455">
    <property type="entry name" value="HTHTETR"/>
</dbReference>
<evidence type="ECO:0000256" key="2">
    <source>
        <dbReference type="ARBA" id="ARBA00023125"/>
    </source>
</evidence>
<keyword evidence="3" id="KW-0804">Transcription</keyword>
<comment type="caution">
    <text evidence="6">The sequence shown here is derived from an EMBL/GenBank/DDBJ whole genome shotgun (WGS) entry which is preliminary data.</text>
</comment>
<feature type="DNA-binding region" description="H-T-H motif" evidence="4">
    <location>
        <begin position="32"/>
        <end position="51"/>
    </location>
</feature>
<evidence type="ECO:0000313" key="7">
    <source>
        <dbReference type="Proteomes" id="UP001580407"/>
    </source>
</evidence>
<evidence type="ECO:0000256" key="4">
    <source>
        <dbReference type="PROSITE-ProRule" id="PRU00335"/>
    </source>
</evidence>
<dbReference type="SUPFAM" id="SSF48498">
    <property type="entry name" value="Tetracyclin repressor-like, C-terminal domain"/>
    <property type="match status" value="1"/>
</dbReference>
<dbReference type="InterPro" id="IPR050109">
    <property type="entry name" value="HTH-type_TetR-like_transc_reg"/>
</dbReference>
<dbReference type="PROSITE" id="PS50977">
    <property type="entry name" value="HTH_TETR_2"/>
    <property type="match status" value="1"/>
</dbReference>
<dbReference type="InterPro" id="IPR036271">
    <property type="entry name" value="Tet_transcr_reg_TetR-rel_C_sf"/>
</dbReference>
<reference evidence="6 7" key="1">
    <citation type="submission" date="2024-09" db="EMBL/GenBank/DDBJ databases">
        <authorList>
            <person name="Ruan L."/>
        </authorList>
    </citation>
    <scope>NUCLEOTIDE SEQUENCE [LARGE SCALE GENOMIC DNA]</scope>
    <source>
        <strain evidence="6 7">D33</strain>
    </source>
</reference>
<evidence type="ECO:0000259" key="5">
    <source>
        <dbReference type="PROSITE" id="PS50977"/>
    </source>
</evidence>
<dbReference type="RefSeq" id="WP_375526770.1">
    <property type="nucleotide sequence ID" value="NZ_JBHILM010000022.1"/>
</dbReference>
<dbReference type="SUPFAM" id="SSF46689">
    <property type="entry name" value="Homeodomain-like"/>
    <property type="match status" value="1"/>
</dbReference>
<dbReference type="Gene3D" id="1.10.357.10">
    <property type="entry name" value="Tetracycline Repressor, domain 2"/>
    <property type="match status" value="1"/>
</dbReference>
<evidence type="ECO:0000313" key="6">
    <source>
        <dbReference type="EMBL" id="MFB5683029.1"/>
    </source>
</evidence>
<name>A0ABV5BCE9_9BACL</name>
<keyword evidence="2 4" id="KW-0238">DNA-binding</keyword>
<dbReference type="Pfam" id="PF00440">
    <property type="entry name" value="TetR_N"/>
    <property type="match status" value="1"/>
</dbReference>
<keyword evidence="1" id="KW-0805">Transcription regulation</keyword>
<dbReference type="PANTHER" id="PTHR30055:SF234">
    <property type="entry name" value="HTH-TYPE TRANSCRIPTIONAL REGULATOR BETI"/>
    <property type="match status" value="1"/>
</dbReference>
<feature type="domain" description="HTH tetR-type" evidence="5">
    <location>
        <begin position="9"/>
        <end position="69"/>
    </location>
</feature>
<accession>A0ABV5BCE9</accession>